<name>A0A0M8K6P2_9CHLR</name>
<dbReference type="AlphaFoldDB" id="A0A0M8K6P2"/>
<gene>
    <name evidence="1" type="ORF">ARMA_0255</name>
    <name evidence="2" type="ORF">SE16_10460</name>
</gene>
<comment type="caution">
    <text evidence="1">The sequence shown here is derived from an EMBL/GenBank/DDBJ whole genome shotgun (WGS) entry which is preliminary data.</text>
</comment>
<evidence type="ECO:0000313" key="4">
    <source>
        <dbReference type="Proteomes" id="UP000050502"/>
    </source>
</evidence>
<sequence length="275" mass="31257">MGNSRRYWPHIRDFLQAHEVPAPNIPNAPRDGVWRELLIILAPAWLKGAPPDTADATSPLADVLGRVLRRMQALFTQHSTLHKRAEHADIQMALVAPPGGMRYLQQSQLRLPLPQTLHALEEAEFRDFFDNNGFFPIAPTAPDALWFVVRQVSDWRKPRAVVPVAPSHAGGWTEAALWYERIEQQMPYFVDITFSGAPSAVLADARHASLLSGRLQRDETGVWVAEWLRPARLPLTPALYTAFLSGLARDWYTWKTTHSWSHRLKQFWLHRSGLG</sequence>
<dbReference type="STRING" id="872965.SE16_10460"/>
<organism evidence="1 3">
    <name type="scientific">Ardenticatena maritima</name>
    <dbReference type="NCBI Taxonomy" id="872965"/>
    <lineage>
        <taxon>Bacteria</taxon>
        <taxon>Bacillati</taxon>
        <taxon>Chloroflexota</taxon>
        <taxon>Ardenticatenia</taxon>
        <taxon>Ardenticatenales</taxon>
        <taxon>Ardenticatenaceae</taxon>
        <taxon>Ardenticatena</taxon>
    </lineage>
</organism>
<proteinExistence type="predicted"/>
<keyword evidence="3" id="KW-1185">Reference proteome</keyword>
<dbReference type="InParanoid" id="A0A0M8K6P2"/>
<reference evidence="1 3" key="1">
    <citation type="journal article" date="2015" name="Genome Announc.">
        <title>Draft Genome Sequence of a Heterotrophic Facultative Anaerobic Thermophilic Bacterium, Ardenticatena maritima Strain 110ST.</title>
        <authorList>
            <person name="Kawaichi S."/>
            <person name="Yoshida T."/>
            <person name="Sako Y."/>
            <person name="Nakamura R."/>
        </authorList>
    </citation>
    <scope>NUCLEOTIDE SEQUENCE [LARGE SCALE GENOMIC DNA]</scope>
    <source>
        <strain evidence="1 3">110S</strain>
    </source>
</reference>
<reference evidence="2 4" key="2">
    <citation type="submission" date="2015-07" db="EMBL/GenBank/DDBJ databases">
        <title>Whole genome sequence of Ardenticatena maritima DSM 23922.</title>
        <authorList>
            <person name="Hemp J."/>
            <person name="Ward L.M."/>
            <person name="Pace L.A."/>
            <person name="Fischer W.W."/>
        </authorList>
    </citation>
    <scope>NUCLEOTIDE SEQUENCE [LARGE SCALE GENOMIC DNA]</scope>
    <source>
        <strain evidence="2 4">110S</strain>
    </source>
</reference>
<dbReference type="EMBL" id="BBZA01000015">
    <property type="protein sequence ID" value="GAP61832.1"/>
    <property type="molecule type" value="Genomic_DNA"/>
</dbReference>
<dbReference type="Proteomes" id="UP000050502">
    <property type="component" value="Unassembled WGS sequence"/>
</dbReference>
<dbReference type="RefSeq" id="WP_054491771.1">
    <property type="nucleotide sequence ID" value="NZ_BBZA01000015.1"/>
</dbReference>
<protein>
    <submittedName>
        <fullName evidence="1">Uncharacterized protein</fullName>
    </submittedName>
</protein>
<evidence type="ECO:0000313" key="2">
    <source>
        <dbReference type="EMBL" id="KPL87938.1"/>
    </source>
</evidence>
<dbReference type="EMBL" id="LGKN01000005">
    <property type="protein sequence ID" value="KPL87938.1"/>
    <property type="molecule type" value="Genomic_DNA"/>
</dbReference>
<evidence type="ECO:0000313" key="3">
    <source>
        <dbReference type="Proteomes" id="UP000037784"/>
    </source>
</evidence>
<reference evidence="3" key="3">
    <citation type="submission" date="2015-08" db="EMBL/GenBank/DDBJ databases">
        <title>Draft Genome Sequence of a Heterotrophic Facultative Anaerobic Bacterium Ardenticatena maritima Strain 110S.</title>
        <authorList>
            <person name="Kawaichi S."/>
            <person name="Yoshida T."/>
            <person name="Sako Y."/>
            <person name="Nakamura R."/>
        </authorList>
    </citation>
    <scope>NUCLEOTIDE SEQUENCE [LARGE SCALE GENOMIC DNA]</scope>
    <source>
        <strain evidence="3">110S</strain>
    </source>
</reference>
<dbReference type="Proteomes" id="UP000037784">
    <property type="component" value="Unassembled WGS sequence"/>
</dbReference>
<evidence type="ECO:0000313" key="1">
    <source>
        <dbReference type="EMBL" id="GAP61832.1"/>
    </source>
</evidence>
<accession>A0A0M8K6P2</accession>